<dbReference type="Proteomes" id="UP000306808">
    <property type="component" value="Unassembled WGS sequence"/>
</dbReference>
<evidence type="ECO:0000256" key="4">
    <source>
        <dbReference type="ARBA" id="ARBA00022746"/>
    </source>
</evidence>
<comment type="subcellular location">
    <subcellularLocation>
        <location evidence="1">Membrane</location>
        <topology evidence="1">Multi-pass membrane protein</topology>
    </subcellularLocation>
</comment>
<feature type="transmembrane region" description="Helical" evidence="8">
    <location>
        <begin position="79"/>
        <end position="96"/>
    </location>
</feature>
<feature type="domain" description="Lycopene cyclase" evidence="9">
    <location>
        <begin position="4"/>
        <end position="95"/>
    </location>
</feature>
<dbReference type="RefSeq" id="WP_136899902.1">
    <property type="nucleotide sequence ID" value="NZ_SUME01000001.1"/>
</dbReference>
<evidence type="ECO:0000256" key="7">
    <source>
        <dbReference type="ARBA" id="ARBA00023235"/>
    </source>
</evidence>
<dbReference type="GO" id="GO:0016020">
    <property type="term" value="C:membrane"/>
    <property type="evidence" value="ECO:0007669"/>
    <property type="project" value="UniProtKB-SubCell"/>
</dbReference>
<accession>A0A4V5MQ12</accession>
<evidence type="ECO:0000256" key="2">
    <source>
        <dbReference type="ARBA" id="ARBA00004829"/>
    </source>
</evidence>
<dbReference type="OrthoDB" id="5195186at2"/>
<feature type="transmembrane region" description="Helical" evidence="8">
    <location>
        <begin position="132"/>
        <end position="149"/>
    </location>
</feature>
<dbReference type="NCBIfam" id="TIGR03462">
    <property type="entry name" value="CarR_dom_SF"/>
    <property type="match status" value="1"/>
</dbReference>
<organism evidence="10 11">
    <name type="scientific">Sphingobacterium olei</name>
    <dbReference type="NCBI Taxonomy" id="2571155"/>
    <lineage>
        <taxon>Bacteria</taxon>
        <taxon>Pseudomonadati</taxon>
        <taxon>Bacteroidota</taxon>
        <taxon>Sphingobacteriia</taxon>
        <taxon>Sphingobacteriales</taxon>
        <taxon>Sphingobacteriaceae</taxon>
        <taxon>Sphingobacterium</taxon>
    </lineage>
</organism>
<protein>
    <submittedName>
        <fullName evidence="10">Lycopene cyclase domain-containing protein</fullName>
    </submittedName>
</protein>
<evidence type="ECO:0000256" key="3">
    <source>
        <dbReference type="ARBA" id="ARBA00022692"/>
    </source>
</evidence>
<keyword evidence="4" id="KW-0125">Carotenoid biosynthesis</keyword>
<keyword evidence="3 8" id="KW-0812">Transmembrane</keyword>
<sequence length="235" mass="27423">MKQYTYLLVNFLAVIVCFIFSFHPKIRFDRFFVPFIKSAILVLIPFIIWDAWFTKIGVWWFNDSYLIGVRLLGLPLEEWLFFICIPFSCVFTFYCLDKFFSLEWKPQADRYFSMGAAVSCFVLCLFNTGLVYPFITFLATGISLVYLKFVSRVTWIGKVSLIYTMLLPGFFLVNGVLTGTGLEQPIVNYTTGHYMEIRIGTIPVEDAVYGYTMILWNVFFFKKFSRDRLETAALT</sequence>
<feature type="transmembrane region" description="Helical" evidence="8">
    <location>
        <begin position="35"/>
        <end position="59"/>
    </location>
</feature>
<keyword evidence="5 8" id="KW-1133">Transmembrane helix</keyword>
<feature type="transmembrane region" description="Helical" evidence="8">
    <location>
        <begin position="161"/>
        <end position="182"/>
    </location>
</feature>
<dbReference type="Pfam" id="PF18916">
    <property type="entry name" value="Lycopene_cyc"/>
    <property type="match status" value="2"/>
</dbReference>
<dbReference type="EMBL" id="SUME01000001">
    <property type="protein sequence ID" value="TJZ63358.1"/>
    <property type="molecule type" value="Genomic_DNA"/>
</dbReference>
<comment type="caution">
    <text evidence="10">The sequence shown here is derived from an EMBL/GenBank/DDBJ whole genome shotgun (WGS) entry which is preliminary data.</text>
</comment>
<keyword evidence="6 8" id="KW-0472">Membrane</keyword>
<dbReference type="GO" id="GO:0016117">
    <property type="term" value="P:carotenoid biosynthetic process"/>
    <property type="evidence" value="ECO:0007669"/>
    <property type="project" value="UniProtKB-KW"/>
</dbReference>
<dbReference type="GO" id="GO:0016872">
    <property type="term" value="F:intramolecular lyase activity"/>
    <property type="evidence" value="ECO:0007669"/>
    <property type="project" value="InterPro"/>
</dbReference>
<evidence type="ECO:0000259" key="9">
    <source>
        <dbReference type="Pfam" id="PF18916"/>
    </source>
</evidence>
<gene>
    <name evidence="10" type="ORF">FAZ15_03505</name>
</gene>
<name>A0A4V5MQ12_9SPHI</name>
<proteinExistence type="predicted"/>
<comment type="pathway">
    <text evidence="2">Carotenoid biosynthesis.</text>
</comment>
<evidence type="ECO:0000313" key="10">
    <source>
        <dbReference type="EMBL" id="TJZ63358.1"/>
    </source>
</evidence>
<feature type="transmembrane region" description="Helical" evidence="8">
    <location>
        <begin position="202"/>
        <end position="221"/>
    </location>
</feature>
<keyword evidence="11" id="KW-1185">Reference proteome</keyword>
<dbReference type="InterPro" id="IPR017825">
    <property type="entry name" value="Lycopene_cyclase_dom"/>
</dbReference>
<reference evidence="10 11" key="1">
    <citation type="submission" date="2019-04" db="EMBL/GenBank/DDBJ databases">
        <title>Sphingobacterium olei sp. nov., isolated from oil-contaminated soil.</title>
        <authorList>
            <person name="Liu B."/>
        </authorList>
    </citation>
    <scope>NUCLEOTIDE SEQUENCE [LARGE SCALE GENOMIC DNA]</scope>
    <source>
        <strain evidence="10 11">HAL-9</strain>
    </source>
</reference>
<evidence type="ECO:0000256" key="6">
    <source>
        <dbReference type="ARBA" id="ARBA00023136"/>
    </source>
</evidence>
<feature type="transmembrane region" description="Helical" evidence="8">
    <location>
        <begin position="6"/>
        <end position="23"/>
    </location>
</feature>
<evidence type="ECO:0000256" key="5">
    <source>
        <dbReference type="ARBA" id="ARBA00022989"/>
    </source>
</evidence>
<dbReference type="AlphaFoldDB" id="A0A4V5MQ12"/>
<dbReference type="GO" id="GO:0045436">
    <property type="term" value="F:lycopene beta cyclase activity"/>
    <property type="evidence" value="ECO:0007669"/>
    <property type="project" value="UniProtKB-ARBA"/>
</dbReference>
<keyword evidence="7" id="KW-0413">Isomerase</keyword>
<evidence type="ECO:0000256" key="1">
    <source>
        <dbReference type="ARBA" id="ARBA00004141"/>
    </source>
</evidence>
<evidence type="ECO:0000313" key="11">
    <source>
        <dbReference type="Proteomes" id="UP000306808"/>
    </source>
</evidence>
<feature type="domain" description="Lycopene cyclase" evidence="9">
    <location>
        <begin position="131"/>
        <end position="224"/>
    </location>
</feature>
<evidence type="ECO:0000256" key="8">
    <source>
        <dbReference type="SAM" id="Phobius"/>
    </source>
</evidence>